<keyword evidence="13" id="KW-1185">Reference proteome</keyword>
<evidence type="ECO:0000256" key="8">
    <source>
        <dbReference type="ARBA" id="ARBA00023209"/>
    </source>
</evidence>
<evidence type="ECO:0000256" key="7">
    <source>
        <dbReference type="ARBA" id="ARBA00023136"/>
    </source>
</evidence>
<dbReference type="GO" id="GO:0016020">
    <property type="term" value="C:membrane"/>
    <property type="evidence" value="ECO:0007669"/>
    <property type="project" value="UniProtKB-SubCell"/>
</dbReference>
<comment type="subcellular location">
    <subcellularLocation>
        <location evidence="1">Membrane</location>
        <topology evidence="1">Multi-pass membrane protein</topology>
    </subcellularLocation>
</comment>
<evidence type="ECO:0000256" key="1">
    <source>
        <dbReference type="ARBA" id="ARBA00004141"/>
    </source>
</evidence>
<keyword evidence="7 12" id="KW-0472">Membrane</keyword>
<keyword evidence="6" id="KW-0443">Lipid metabolism</keyword>
<evidence type="ECO:0000256" key="6">
    <source>
        <dbReference type="ARBA" id="ARBA00023098"/>
    </source>
</evidence>
<dbReference type="PANTHER" id="PTHR14269:SF60">
    <property type="entry name" value="CARDIOLIPIN SYNTHASE (CMP-FORMING)"/>
    <property type="match status" value="1"/>
</dbReference>
<protein>
    <recommendedName>
        <fullName evidence="10">cardiolipin synthase (CMP-forming)</fullName>
        <ecNumber evidence="10">2.7.8.41</ecNumber>
    </recommendedName>
</protein>
<feature type="transmembrane region" description="Helical" evidence="12">
    <location>
        <begin position="224"/>
        <end position="243"/>
    </location>
</feature>
<dbReference type="InterPro" id="IPR000462">
    <property type="entry name" value="CDP-OH_P_trans"/>
</dbReference>
<evidence type="ECO:0000256" key="11">
    <source>
        <dbReference type="ARBA" id="ARBA00047433"/>
    </source>
</evidence>
<keyword evidence="4 12" id="KW-0812">Transmembrane</keyword>
<dbReference type="EC" id="2.7.8.41" evidence="10"/>
<comment type="catalytic activity">
    <reaction evidence="11">
        <text>a CDP-1,2-diacyl-sn-glycerol + a 1,2-diacyl-sn-glycero-3-phospho-(1'-sn-glycerol) = a cardiolipin + CMP + H(+)</text>
        <dbReference type="Rhea" id="RHEA:32931"/>
        <dbReference type="ChEBI" id="CHEBI:15378"/>
        <dbReference type="ChEBI" id="CHEBI:58332"/>
        <dbReference type="ChEBI" id="CHEBI:60377"/>
        <dbReference type="ChEBI" id="CHEBI:62237"/>
        <dbReference type="ChEBI" id="CHEBI:64716"/>
        <dbReference type="EC" id="2.7.8.41"/>
    </reaction>
</comment>
<dbReference type="Pfam" id="PF01066">
    <property type="entry name" value="CDP-OH_P_transf"/>
    <property type="match status" value="1"/>
</dbReference>
<accession>A0AAF3FDW6</accession>
<dbReference type="InterPro" id="IPR043130">
    <property type="entry name" value="CDP-OH_PTrfase_TM_dom"/>
</dbReference>
<evidence type="ECO:0000313" key="14">
    <source>
        <dbReference type="WBParaSite" id="MBELARI_LOCUS4822"/>
    </source>
</evidence>
<evidence type="ECO:0000256" key="9">
    <source>
        <dbReference type="ARBA" id="ARBA00023264"/>
    </source>
</evidence>
<organism evidence="13 14">
    <name type="scientific">Mesorhabditis belari</name>
    <dbReference type="NCBI Taxonomy" id="2138241"/>
    <lineage>
        <taxon>Eukaryota</taxon>
        <taxon>Metazoa</taxon>
        <taxon>Ecdysozoa</taxon>
        <taxon>Nematoda</taxon>
        <taxon>Chromadorea</taxon>
        <taxon>Rhabditida</taxon>
        <taxon>Rhabditina</taxon>
        <taxon>Rhabditomorpha</taxon>
        <taxon>Rhabditoidea</taxon>
        <taxon>Rhabditidae</taxon>
        <taxon>Mesorhabditinae</taxon>
        <taxon>Mesorhabditis</taxon>
    </lineage>
</organism>
<sequence>MQAGTRILFGSLTRSHLFRTRPLFTRCIAPNHVMLSRRRDYSQETPKLAPEDRGKYKLATVPNAICIARIASTPVIGYLIVAHEFSPAFALFVVAGASDLLDGYIARNVPGQKSLLGSVLDPVADKFLISTMFITLSISHTLPVSLTAVVLLRDFCLITGGFYKRYRTMEPPYSLDRFFNPSVSSMQIVPTLMSKINTVLQLTVVATALASTVFEWGASAQDGLLALCWATGFTTVYSGLQYATGRAFKKV</sequence>
<keyword evidence="9" id="KW-1208">Phospholipid metabolism</keyword>
<feature type="transmembrane region" description="Helical" evidence="12">
    <location>
        <begin position="127"/>
        <end position="152"/>
    </location>
</feature>
<keyword evidence="8" id="KW-0594">Phospholipid biosynthesis</keyword>
<dbReference type="PANTHER" id="PTHR14269">
    <property type="entry name" value="CDP-DIACYLGLYCEROL--GLYCEROL-3-PHOSPHATE 3-PHOSPHATIDYLTRANSFERASE-RELATED"/>
    <property type="match status" value="1"/>
</dbReference>
<dbReference type="WBParaSite" id="MBELARI_LOCUS4822">
    <property type="protein sequence ID" value="MBELARI_LOCUS4822"/>
    <property type="gene ID" value="MBELARI_LOCUS4822"/>
</dbReference>
<evidence type="ECO:0000256" key="4">
    <source>
        <dbReference type="ARBA" id="ARBA00022692"/>
    </source>
</evidence>
<dbReference type="InterPro" id="IPR050324">
    <property type="entry name" value="CDP-alcohol_PTase-I"/>
</dbReference>
<keyword evidence="2" id="KW-0444">Lipid biosynthesis</keyword>
<keyword evidence="5 12" id="KW-1133">Transmembrane helix</keyword>
<keyword evidence="3" id="KW-0808">Transferase</keyword>
<evidence type="ECO:0000256" key="3">
    <source>
        <dbReference type="ARBA" id="ARBA00022679"/>
    </source>
</evidence>
<reference evidence="14" key="1">
    <citation type="submission" date="2024-02" db="UniProtKB">
        <authorList>
            <consortium name="WormBaseParasite"/>
        </authorList>
    </citation>
    <scope>IDENTIFICATION</scope>
</reference>
<dbReference type="GO" id="GO:0032049">
    <property type="term" value="P:cardiolipin biosynthetic process"/>
    <property type="evidence" value="ECO:0007669"/>
    <property type="project" value="TreeGrafter"/>
</dbReference>
<evidence type="ECO:0000256" key="10">
    <source>
        <dbReference type="ARBA" id="ARBA00039001"/>
    </source>
</evidence>
<dbReference type="GO" id="GO:0043337">
    <property type="term" value="F:cardiolipin synthase (CMP-forming)"/>
    <property type="evidence" value="ECO:0007669"/>
    <property type="project" value="UniProtKB-EC"/>
</dbReference>
<feature type="transmembrane region" description="Helical" evidence="12">
    <location>
        <begin position="199"/>
        <end position="218"/>
    </location>
</feature>
<evidence type="ECO:0000256" key="2">
    <source>
        <dbReference type="ARBA" id="ARBA00022516"/>
    </source>
</evidence>
<dbReference type="AlphaFoldDB" id="A0AAF3FDW6"/>
<evidence type="ECO:0000313" key="13">
    <source>
        <dbReference type="Proteomes" id="UP000887575"/>
    </source>
</evidence>
<dbReference type="GO" id="GO:0005739">
    <property type="term" value="C:mitochondrion"/>
    <property type="evidence" value="ECO:0007669"/>
    <property type="project" value="TreeGrafter"/>
</dbReference>
<evidence type="ECO:0000256" key="12">
    <source>
        <dbReference type="SAM" id="Phobius"/>
    </source>
</evidence>
<name>A0AAF3FDW6_9BILA</name>
<proteinExistence type="predicted"/>
<evidence type="ECO:0000256" key="5">
    <source>
        <dbReference type="ARBA" id="ARBA00022989"/>
    </source>
</evidence>
<dbReference type="Gene3D" id="1.20.120.1760">
    <property type="match status" value="1"/>
</dbReference>
<dbReference type="Proteomes" id="UP000887575">
    <property type="component" value="Unassembled WGS sequence"/>
</dbReference>